<dbReference type="Proteomes" id="UP001364617">
    <property type="component" value="Unassembled WGS sequence"/>
</dbReference>
<feature type="compositionally biased region" description="Basic residues" evidence="1">
    <location>
        <begin position="28"/>
        <end position="42"/>
    </location>
</feature>
<feature type="region of interest" description="Disordered" evidence="1">
    <location>
        <begin position="21"/>
        <end position="42"/>
    </location>
</feature>
<protein>
    <recommendedName>
        <fullName evidence="4">Modulator of retrovirus infection homolog</fullName>
    </recommendedName>
</protein>
<dbReference type="PANTHER" id="PTHR14566">
    <property type="entry name" value="CELL CYCLE REGULATOR OF NON-HOMOLOGOUS END JOINING"/>
    <property type="match status" value="1"/>
</dbReference>
<evidence type="ECO:0008006" key="4">
    <source>
        <dbReference type="Google" id="ProtNLM"/>
    </source>
</evidence>
<dbReference type="PANTHER" id="PTHR14566:SF0">
    <property type="entry name" value="CELL CYCLE REGULATOR OF NON-HOMOLOGOUS END JOINING"/>
    <property type="match status" value="1"/>
</dbReference>
<organism evidence="2 3">
    <name type="scientific">Phoxinus phoxinus</name>
    <name type="common">Eurasian minnow</name>
    <dbReference type="NCBI Taxonomy" id="58324"/>
    <lineage>
        <taxon>Eukaryota</taxon>
        <taxon>Metazoa</taxon>
        <taxon>Chordata</taxon>
        <taxon>Craniata</taxon>
        <taxon>Vertebrata</taxon>
        <taxon>Euteleostomi</taxon>
        <taxon>Actinopterygii</taxon>
        <taxon>Neopterygii</taxon>
        <taxon>Teleostei</taxon>
        <taxon>Ostariophysi</taxon>
        <taxon>Cypriniformes</taxon>
        <taxon>Leuciscidae</taxon>
        <taxon>Phoxininae</taxon>
        <taxon>Phoxinus</taxon>
    </lineage>
</organism>
<comment type="caution">
    <text evidence="2">The sequence shown here is derived from an EMBL/GenBank/DDBJ whole genome shotgun (WGS) entry which is preliminary data.</text>
</comment>
<evidence type="ECO:0000313" key="3">
    <source>
        <dbReference type="Proteomes" id="UP001364617"/>
    </source>
</evidence>
<feature type="region of interest" description="Disordered" evidence="1">
    <location>
        <begin position="107"/>
        <end position="145"/>
    </location>
</feature>
<dbReference type="GO" id="GO:2001033">
    <property type="term" value="P:negative regulation of double-strand break repair via nonhomologous end joining"/>
    <property type="evidence" value="ECO:0007669"/>
    <property type="project" value="InterPro"/>
</dbReference>
<evidence type="ECO:0000256" key="1">
    <source>
        <dbReference type="SAM" id="MobiDB-lite"/>
    </source>
</evidence>
<proteinExistence type="predicted"/>
<accession>A0AAN9C516</accession>
<sequence>MSEKPRNLPLWMVKSDVKCSKDKEVEKKKSHKTSKRRAKKRRSVVAYWMNERELVETALSILKDDKACARDAMQAPEEVMLIPETDEDTSDSDVQDRTYVSNIAEQETVPYGHCMEESTSTKPDSHLKSSPDASGTSEKPGADDEALELVREIFFT</sequence>
<name>A0AAN9C516_9TELE</name>
<evidence type="ECO:0000313" key="2">
    <source>
        <dbReference type="EMBL" id="KAK7121433.1"/>
    </source>
</evidence>
<keyword evidence="3" id="KW-1185">Reference proteome</keyword>
<reference evidence="2 3" key="1">
    <citation type="submission" date="2024-02" db="EMBL/GenBank/DDBJ databases">
        <title>Chromosome-level genome assembly of the Eurasian Minnow (Phoxinus phoxinus).</title>
        <authorList>
            <person name="Oriowo T.O."/>
            <person name="Martin S."/>
            <person name="Stange M."/>
            <person name="Chrysostomakis Y."/>
            <person name="Brown T."/>
            <person name="Winkler S."/>
            <person name="Kukowka S."/>
            <person name="Myers E.W."/>
            <person name="Bohne A."/>
        </authorList>
    </citation>
    <scope>NUCLEOTIDE SEQUENCE [LARGE SCALE GENOMIC DNA]</scope>
    <source>
        <strain evidence="2">ZFMK-TIS-60720</strain>
        <tissue evidence="2">Whole Organism</tissue>
    </source>
</reference>
<dbReference type="InterPro" id="IPR028278">
    <property type="entry name" value="MRI"/>
</dbReference>
<dbReference type="AlphaFoldDB" id="A0AAN9C516"/>
<dbReference type="EMBL" id="JAYKXH010000025">
    <property type="protein sequence ID" value="KAK7121433.1"/>
    <property type="molecule type" value="Genomic_DNA"/>
</dbReference>
<gene>
    <name evidence="2" type="ORF">R3I93_022505</name>
</gene>